<dbReference type="InterPro" id="IPR000742">
    <property type="entry name" value="EGF"/>
</dbReference>
<evidence type="ECO:0000256" key="6">
    <source>
        <dbReference type="PROSITE-ProRule" id="PRU01211"/>
    </source>
</evidence>
<dbReference type="PANTHER" id="PTHR10127">
    <property type="entry name" value="DISCOIDIN, CUB, EGF, LAMININ , AND ZINC METALLOPROTEASE DOMAIN CONTAINING"/>
    <property type="match status" value="1"/>
</dbReference>
<keyword evidence="3 6" id="KW-0378">Hydrolase</keyword>
<evidence type="ECO:0000256" key="1">
    <source>
        <dbReference type="ARBA" id="ARBA00022670"/>
    </source>
</evidence>
<dbReference type="PROSITE" id="PS51864">
    <property type="entry name" value="ASTACIN"/>
    <property type="match status" value="1"/>
</dbReference>
<comment type="cofactor">
    <cofactor evidence="6 7">
        <name>Zn(2+)</name>
        <dbReference type="ChEBI" id="CHEBI:29105"/>
    </cofactor>
    <text evidence="6 7">Binds 1 zinc ion per subunit.</text>
</comment>
<dbReference type="CDD" id="cd04280">
    <property type="entry name" value="ZnMc_astacin_like"/>
    <property type="match status" value="1"/>
</dbReference>
<feature type="domain" description="Peptidase M12A" evidence="8">
    <location>
        <begin position="37"/>
        <end position="232"/>
    </location>
</feature>
<keyword evidence="2 6" id="KW-0479">Metal-binding</keyword>
<dbReference type="SUPFAM" id="SSF55486">
    <property type="entry name" value="Metalloproteases ('zincins'), catalytic domain"/>
    <property type="match status" value="1"/>
</dbReference>
<dbReference type="Pfam" id="PF01400">
    <property type="entry name" value="Astacin"/>
    <property type="match status" value="1"/>
</dbReference>
<dbReference type="InterPro" id="IPR006026">
    <property type="entry name" value="Peptidase_Metallo"/>
</dbReference>
<feature type="binding site" evidence="6">
    <location>
        <position position="128"/>
    </location>
    <ligand>
        <name>Zn(2+)</name>
        <dbReference type="ChEBI" id="CHEBI:29105"/>
        <note>catalytic</note>
    </ligand>
</feature>
<dbReference type="InterPro" id="IPR034035">
    <property type="entry name" value="Astacin-like_dom"/>
</dbReference>
<dbReference type="Gene3D" id="3.40.390.10">
    <property type="entry name" value="Collagenase (Catalytic Domain)"/>
    <property type="match status" value="1"/>
</dbReference>
<dbReference type="EC" id="3.4.24.-" evidence="7"/>
<evidence type="ECO:0000259" key="8">
    <source>
        <dbReference type="PROSITE" id="PS51864"/>
    </source>
</evidence>
<evidence type="ECO:0000256" key="5">
    <source>
        <dbReference type="ARBA" id="ARBA00023049"/>
    </source>
</evidence>
<gene>
    <name evidence="9" type="ORF">FSP39_005136</name>
</gene>
<proteinExistence type="predicted"/>
<name>A0AA88Y4Y5_PINIB</name>
<dbReference type="GO" id="GO:0008270">
    <property type="term" value="F:zinc ion binding"/>
    <property type="evidence" value="ECO:0007669"/>
    <property type="project" value="UniProtKB-UniRule"/>
</dbReference>
<dbReference type="InterPro" id="IPR024079">
    <property type="entry name" value="MetalloPept_cat_dom_sf"/>
</dbReference>
<sequence length="280" mass="31439">INVPPEQEGSVDAYESDIILSPEDFSDIKNIGRVRRKAVHKASKLWPGGIIHYDLSRIKDPEMQSQVMAAIRHWEEHTCLRFKPATGTEDRVVFVLTASCKSFIGRHGGMQEIEVNTKCLKELGSIAHEIGHAAGFYHEHSRPDRDNHIDVRMTNVQQGREIDFDKYGDKVVNDIEPYDVSSVMHYGLTFFSKDKVSHTLDPKDEKLQMWLGQRKALSFLDVKTANELYNCAKKCSGSTICKNKGYIGPNCACVCPDGLTGRDCSEVEKGTTGINISVRH</sequence>
<keyword evidence="1 6" id="KW-0645">Protease</keyword>
<keyword evidence="4 6" id="KW-0862">Zinc</keyword>
<evidence type="ECO:0000313" key="10">
    <source>
        <dbReference type="Proteomes" id="UP001186944"/>
    </source>
</evidence>
<dbReference type="PRINTS" id="PR00480">
    <property type="entry name" value="ASTACIN"/>
</dbReference>
<feature type="binding site" evidence="6">
    <location>
        <position position="138"/>
    </location>
    <ligand>
        <name>Zn(2+)</name>
        <dbReference type="ChEBI" id="CHEBI:29105"/>
        <note>catalytic</note>
    </ligand>
</feature>
<dbReference type="SMART" id="SM00235">
    <property type="entry name" value="ZnMc"/>
    <property type="match status" value="1"/>
</dbReference>
<comment type="caution">
    <text evidence="6">Lacks conserved residue(s) required for the propagation of feature annotation.</text>
</comment>
<dbReference type="GO" id="GO:0004222">
    <property type="term" value="F:metalloendopeptidase activity"/>
    <property type="evidence" value="ECO:0007669"/>
    <property type="project" value="UniProtKB-UniRule"/>
</dbReference>
<dbReference type="GO" id="GO:0006508">
    <property type="term" value="P:proteolysis"/>
    <property type="evidence" value="ECO:0007669"/>
    <property type="project" value="UniProtKB-KW"/>
</dbReference>
<feature type="active site" evidence="6">
    <location>
        <position position="129"/>
    </location>
</feature>
<keyword evidence="10" id="KW-1185">Reference proteome</keyword>
<dbReference type="AlphaFoldDB" id="A0AA88Y4Y5"/>
<accession>A0AA88Y4Y5</accession>
<comment type="caution">
    <text evidence="9">The sequence shown here is derived from an EMBL/GenBank/DDBJ whole genome shotgun (WGS) entry which is preliminary data.</text>
</comment>
<reference evidence="9" key="1">
    <citation type="submission" date="2019-08" db="EMBL/GenBank/DDBJ databases">
        <title>The improved chromosome-level genome for the pearl oyster Pinctada fucata martensii using PacBio sequencing and Hi-C.</title>
        <authorList>
            <person name="Zheng Z."/>
        </authorList>
    </citation>
    <scope>NUCLEOTIDE SEQUENCE</scope>
    <source>
        <strain evidence="9">ZZ-2019</strain>
        <tissue evidence="9">Adductor muscle</tissue>
    </source>
</reference>
<evidence type="ECO:0000256" key="3">
    <source>
        <dbReference type="ARBA" id="ARBA00022801"/>
    </source>
</evidence>
<evidence type="ECO:0000256" key="7">
    <source>
        <dbReference type="RuleBase" id="RU361183"/>
    </source>
</evidence>
<dbReference type="PANTHER" id="PTHR10127:SF780">
    <property type="entry name" value="METALLOENDOPEPTIDASE"/>
    <property type="match status" value="1"/>
</dbReference>
<evidence type="ECO:0000256" key="2">
    <source>
        <dbReference type="ARBA" id="ARBA00022723"/>
    </source>
</evidence>
<protein>
    <recommendedName>
        <fullName evidence="7">Metalloendopeptidase</fullName>
        <ecNumber evidence="7">3.4.24.-</ecNumber>
    </recommendedName>
</protein>
<dbReference type="Proteomes" id="UP001186944">
    <property type="component" value="Unassembled WGS sequence"/>
</dbReference>
<feature type="non-terminal residue" evidence="9">
    <location>
        <position position="1"/>
    </location>
</feature>
<evidence type="ECO:0000256" key="4">
    <source>
        <dbReference type="ARBA" id="ARBA00022833"/>
    </source>
</evidence>
<dbReference type="PROSITE" id="PS00022">
    <property type="entry name" value="EGF_1"/>
    <property type="match status" value="1"/>
</dbReference>
<feature type="binding site" evidence="6">
    <location>
        <position position="132"/>
    </location>
    <ligand>
        <name>Zn(2+)</name>
        <dbReference type="ChEBI" id="CHEBI:29105"/>
        <note>catalytic</note>
    </ligand>
</feature>
<dbReference type="EMBL" id="VSWD01000009">
    <property type="protein sequence ID" value="KAK3092628.1"/>
    <property type="molecule type" value="Genomic_DNA"/>
</dbReference>
<keyword evidence="5 6" id="KW-0482">Metalloprotease</keyword>
<evidence type="ECO:0000313" key="9">
    <source>
        <dbReference type="EMBL" id="KAK3092628.1"/>
    </source>
</evidence>
<organism evidence="9 10">
    <name type="scientific">Pinctada imbricata</name>
    <name type="common">Atlantic pearl-oyster</name>
    <name type="synonym">Pinctada martensii</name>
    <dbReference type="NCBI Taxonomy" id="66713"/>
    <lineage>
        <taxon>Eukaryota</taxon>
        <taxon>Metazoa</taxon>
        <taxon>Spiralia</taxon>
        <taxon>Lophotrochozoa</taxon>
        <taxon>Mollusca</taxon>
        <taxon>Bivalvia</taxon>
        <taxon>Autobranchia</taxon>
        <taxon>Pteriomorphia</taxon>
        <taxon>Pterioida</taxon>
        <taxon>Pterioidea</taxon>
        <taxon>Pteriidae</taxon>
        <taxon>Pinctada</taxon>
    </lineage>
</organism>
<dbReference type="InterPro" id="IPR001506">
    <property type="entry name" value="Peptidase_M12A"/>
</dbReference>